<name>F3FPR2_PSESX</name>
<comment type="caution">
    <text evidence="1">The sequence shown here is derived from an EMBL/GenBank/DDBJ whole genome shotgun (WGS) entry which is preliminary data.</text>
</comment>
<evidence type="ECO:0000313" key="1">
    <source>
        <dbReference type="EMBL" id="EGH32204.1"/>
    </source>
</evidence>
<dbReference type="Proteomes" id="UP000004471">
    <property type="component" value="Unassembled WGS sequence"/>
</dbReference>
<protein>
    <submittedName>
        <fullName evidence="1">Uncharacterized protein</fullName>
    </submittedName>
</protein>
<proteinExistence type="predicted"/>
<dbReference type="HOGENOM" id="CLU_1968634_0_0_6"/>
<evidence type="ECO:0000313" key="2">
    <source>
        <dbReference type="Proteomes" id="UP000004471"/>
    </source>
</evidence>
<accession>F3FPR2</accession>
<feature type="non-terminal residue" evidence="1">
    <location>
        <position position="1"/>
    </location>
</feature>
<gene>
    <name evidence="1" type="ORF">PSYJA_25875</name>
</gene>
<reference evidence="1 2" key="1">
    <citation type="journal article" date="2011" name="PLoS Pathog.">
        <title>Dynamic evolution of pathogenicity revealed by sequencing and comparative genomics of 19 Pseudomonas syringae isolates.</title>
        <authorList>
            <person name="Baltrus D.A."/>
            <person name="Nishimura M.T."/>
            <person name="Romanchuk A."/>
            <person name="Chang J.H."/>
            <person name="Mukhtar M.S."/>
            <person name="Cherkis K."/>
            <person name="Roach J."/>
            <person name="Grant S.R."/>
            <person name="Jones C.D."/>
            <person name="Dangl J.L."/>
        </authorList>
    </citation>
    <scope>NUCLEOTIDE SEQUENCE [LARGE SCALE GENOMIC DNA]</scope>
    <source>
        <strain evidence="2">M301072PT</strain>
    </source>
</reference>
<organism evidence="1 2">
    <name type="scientific">Pseudomonas syringae pv. japonica str. M301072</name>
    <dbReference type="NCBI Taxonomy" id="629262"/>
    <lineage>
        <taxon>Bacteria</taxon>
        <taxon>Pseudomonadati</taxon>
        <taxon>Pseudomonadota</taxon>
        <taxon>Gammaproteobacteria</taxon>
        <taxon>Pseudomonadales</taxon>
        <taxon>Pseudomonadaceae</taxon>
        <taxon>Pseudomonas</taxon>
        <taxon>Pseudomonas syringae</taxon>
    </lineage>
</organism>
<dbReference type="EMBL" id="AEAH01001167">
    <property type="protein sequence ID" value="EGH32204.1"/>
    <property type="molecule type" value="Genomic_DNA"/>
</dbReference>
<dbReference type="AlphaFoldDB" id="F3FPR2"/>
<sequence length="150" mass="17084">KTPLPSRSAVKGAYERKRLLLMVVEILQIPVLLSNGIFHSIQKLQTWPQGGQVANRAKVWQREQLNRRLQKEKEAKWNVRDARPPLRLKKSRFRLTRLPFHDPLRFHRKLSGDLCGRQACTLAGPREDAGINKLGLAHGELGISKRAVAS</sequence>